<sequence length="442" mass="48689">MAPLDILILSNGPGEVSTWVRPVVKALRQKLPNHHQARISVVLSPCTNASGREAAIVRSYDEVDRVQAASHFYPFLLWGKTADNWDWHSRGVVIFLGGDQLYPVIIGRRLGYATVVYAEWEARWHRWIDYFACMTARIRERVAPTLRSKFTVVGDLMADIHQSAQATATVQSALSLPANTELIGLLPGSKANKLILGVPLALATAEAIWRRRPQTRFVIPVAPHLSLAQLARYGNPSQNPYIDPGQRHPPATHPDRRQTHHDRASAPRGLEVDLWTPFPAYDLLSSAAPASHNGANTAELGALGIPMIVLLPTQKLDAMRAWDGIPGLLANLPLLGSPMAKAINALALRQILREGRLFAWPNLWAGREIVPELIGRLTPNQIAEQALTWLEHPSSTWIAIQHELRSVRGQPGAAIKLADLVLQAVNYQETSPPNPHVSNLSP</sequence>
<dbReference type="GO" id="GO:0016020">
    <property type="term" value="C:membrane"/>
    <property type="evidence" value="ECO:0007669"/>
    <property type="project" value="GOC"/>
</dbReference>
<organism evidence="2 3">
    <name type="scientific">Halomicronema hongdechloris C2206</name>
    <dbReference type="NCBI Taxonomy" id="1641165"/>
    <lineage>
        <taxon>Bacteria</taxon>
        <taxon>Bacillati</taxon>
        <taxon>Cyanobacteriota</taxon>
        <taxon>Cyanophyceae</taxon>
        <taxon>Nodosilineales</taxon>
        <taxon>Nodosilineaceae</taxon>
        <taxon>Halomicronema</taxon>
    </lineage>
</organism>
<evidence type="ECO:0000313" key="3">
    <source>
        <dbReference type="Proteomes" id="UP000191901"/>
    </source>
</evidence>
<dbReference type="AlphaFoldDB" id="A0A1Z3HNJ2"/>
<keyword evidence="2" id="KW-0328">Glycosyltransferase</keyword>
<dbReference type="EMBL" id="CP021983">
    <property type="protein sequence ID" value="ASC71850.1"/>
    <property type="molecule type" value="Genomic_DNA"/>
</dbReference>
<keyword evidence="2" id="KW-0808">Transferase</keyword>
<dbReference type="GO" id="GO:0008915">
    <property type="term" value="F:lipid-A-disaccharide synthase activity"/>
    <property type="evidence" value="ECO:0007669"/>
    <property type="project" value="UniProtKB-EC"/>
</dbReference>
<evidence type="ECO:0000256" key="1">
    <source>
        <dbReference type="SAM" id="MobiDB-lite"/>
    </source>
</evidence>
<name>A0A1Z3HNJ2_9CYAN</name>
<dbReference type="GO" id="GO:0009245">
    <property type="term" value="P:lipid A biosynthetic process"/>
    <property type="evidence" value="ECO:0007669"/>
    <property type="project" value="InterPro"/>
</dbReference>
<keyword evidence="3" id="KW-1185">Reference proteome</keyword>
<dbReference type="RefSeq" id="WP_088430132.1">
    <property type="nucleotide sequence ID" value="NZ_CP021983.2"/>
</dbReference>
<dbReference type="Proteomes" id="UP000191901">
    <property type="component" value="Chromosome"/>
</dbReference>
<dbReference type="PANTHER" id="PTHR30372">
    <property type="entry name" value="LIPID-A-DISACCHARIDE SYNTHASE"/>
    <property type="match status" value="1"/>
</dbReference>
<dbReference type="PANTHER" id="PTHR30372:SF6">
    <property type="entry name" value="LIPID-A-DISACCHARIDE SYNTHASE"/>
    <property type="match status" value="1"/>
</dbReference>
<feature type="region of interest" description="Disordered" evidence="1">
    <location>
        <begin position="236"/>
        <end position="266"/>
    </location>
</feature>
<protein>
    <submittedName>
        <fullName evidence="2">Lipid-A-disaccharide synthase</fullName>
        <ecNumber evidence="2">2.4.1.182</ecNumber>
    </submittedName>
</protein>
<dbReference type="OrthoDB" id="502628at2"/>
<reference evidence="2 3" key="1">
    <citation type="journal article" date="2016" name="Biochim. Biophys. Acta">
        <title>Characterization of red-shifted phycobilisomes isolated from the chlorophyll f-containing cyanobacterium Halomicronema hongdechloris.</title>
        <authorList>
            <person name="Li Y."/>
            <person name="Lin Y."/>
            <person name="Garvey C.J."/>
            <person name="Birch D."/>
            <person name="Corkery R.W."/>
            <person name="Loughlin P.C."/>
            <person name="Scheer H."/>
            <person name="Willows R.D."/>
            <person name="Chen M."/>
        </authorList>
    </citation>
    <scope>NUCLEOTIDE SEQUENCE [LARGE SCALE GENOMIC DNA]</scope>
    <source>
        <strain evidence="2 3">C2206</strain>
    </source>
</reference>
<dbReference type="KEGG" id="hhg:XM38_028040"/>
<gene>
    <name evidence="2" type="primary">lpxB_2</name>
    <name evidence="2" type="ORF">XM38_028040</name>
</gene>
<dbReference type="EC" id="2.4.1.182" evidence="2"/>
<accession>A0A1Z3HNJ2</accession>
<proteinExistence type="predicted"/>
<evidence type="ECO:0000313" key="2">
    <source>
        <dbReference type="EMBL" id="ASC71850.1"/>
    </source>
</evidence>
<feature type="compositionally biased region" description="Basic and acidic residues" evidence="1">
    <location>
        <begin position="253"/>
        <end position="265"/>
    </location>
</feature>
<dbReference type="InterPro" id="IPR003835">
    <property type="entry name" value="Glyco_trans_19"/>
</dbReference>
<dbReference type="GO" id="GO:0005543">
    <property type="term" value="F:phospholipid binding"/>
    <property type="evidence" value="ECO:0007669"/>
    <property type="project" value="TreeGrafter"/>
</dbReference>